<reference evidence="2 3" key="1">
    <citation type="submission" date="2015-01" db="EMBL/GenBank/DDBJ databases">
        <title>Evolution of Trichinella species and genotypes.</title>
        <authorList>
            <person name="Korhonen P.K."/>
            <person name="Edoardo P."/>
            <person name="Giuseppe L.R."/>
            <person name="Gasser R.B."/>
        </authorList>
    </citation>
    <scope>NUCLEOTIDE SEQUENCE [LARGE SCALE GENOMIC DNA]</scope>
    <source>
        <strain evidence="2">ISS37</strain>
    </source>
</reference>
<evidence type="ECO:0000313" key="3">
    <source>
        <dbReference type="Proteomes" id="UP000054630"/>
    </source>
</evidence>
<feature type="region of interest" description="Disordered" evidence="1">
    <location>
        <begin position="16"/>
        <end position="36"/>
    </location>
</feature>
<proteinExistence type="predicted"/>
<evidence type="ECO:0000256" key="1">
    <source>
        <dbReference type="SAM" id="MobiDB-lite"/>
    </source>
</evidence>
<organism evidence="2 3">
    <name type="scientific">Trichinella nelsoni</name>
    <dbReference type="NCBI Taxonomy" id="6336"/>
    <lineage>
        <taxon>Eukaryota</taxon>
        <taxon>Metazoa</taxon>
        <taxon>Ecdysozoa</taxon>
        <taxon>Nematoda</taxon>
        <taxon>Enoplea</taxon>
        <taxon>Dorylaimia</taxon>
        <taxon>Trichinellida</taxon>
        <taxon>Trichinellidae</taxon>
        <taxon>Trichinella</taxon>
    </lineage>
</organism>
<sequence>MEFYQRLTLRLLKEMDDNGDDDDFDDDGGGGGGDVGRKVYTESRFYGQTSRKRLSGSISYLNKTA</sequence>
<keyword evidence="3" id="KW-1185">Reference proteome</keyword>
<dbReference type="AlphaFoldDB" id="A0A0V0SK86"/>
<dbReference type="Proteomes" id="UP000054630">
    <property type="component" value="Unassembled WGS sequence"/>
</dbReference>
<accession>A0A0V0SK86</accession>
<feature type="compositionally biased region" description="Acidic residues" evidence="1">
    <location>
        <begin position="17"/>
        <end position="28"/>
    </location>
</feature>
<evidence type="ECO:0000313" key="2">
    <source>
        <dbReference type="EMBL" id="KRX27128.1"/>
    </source>
</evidence>
<gene>
    <name evidence="2" type="ORF">T07_1130</name>
</gene>
<comment type="caution">
    <text evidence="2">The sequence shown here is derived from an EMBL/GenBank/DDBJ whole genome shotgun (WGS) entry which is preliminary data.</text>
</comment>
<name>A0A0V0SK86_9BILA</name>
<dbReference type="EMBL" id="JYDL01000004">
    <property type="protein sequence ID" value="KRX27128.1"/>
    <property type="molecule type" value="Genomic_DNA"/>
</dbReference>
<protein>
    <submittedName>
        <fullName evidence="2">Uncharacterized protein</fullName>
    </submittedName>
</protein>